<dbReference type="GeneID" id="18167931"/>
<dbReference type="InParanoid" id="G3JHP9"/>
<dbReference type="RefSeq" id="XP_006671120.1">
    <property type="nucleotide sequence ID" value="XM_006671057.1"/>
</dbReference>
<evidence type="ECO:0000256" key="2">
    <source>
        <dbReference type="SAM" id="Phobius"/>
    </source>
</evidence>
<dbReference type="OrthoDB" id="10039566at2759"/>
<dbReference type="EMBL" id="JH126402">
    <property type="protein sequence ID" value="EGX91755.1"/>
    <property type="molecule type" value="Genomic_DNA"/>
</dbReference>
<accession>G3JHP9</accession>
<feature type="transmembrane region" description="Helical" evidence="2">
    <location>
        <begin position="77"/>
        <end position="96"/>
    </location>
</feature>
<dbReference type="GO" id="GO:0000329">
    <property type="term" value="C:fungal-type vacuole membrane"/>
    <property type="evidence" value="ECO:0007669"/>
    <property type="project" value="InterPro"/>
</dbReference>
<feature type="region of interest" description="Disordered" evidence="1">
    <location>
        <begin position="28"/>
        <end position="48"/>
    </location>
</feature>
<evidence type="ECO:0000313" key="4">
    <source>
        <dbReference type="Proteomes" id="UP000001610"/>
    </source>
</evidence>
<protein>
    <submittedName>
        <fullName evidence="3">Uncharacterized protein</fullName>
    </submittedName>
</protein>
<dbReference type="PANTHER" id="PTHR35895:SF1">
    <property type="entry name" value="LIPID-BINDING SERUM GLYCOPROTEIN C-TERMINAL DOMAIN-CONTAINING PROTEIN"/>
    <property type="match status" value="1"/>
</dbReference>
<dbReference type="eggNOG" id="ENOG502S22Q">
    <property type="taxonomic scope" value="Eukaryota"/>
</dbReference>
<reference evidence="3 4" key="1">
    <citation type="journal article" date="2011" name="Genome Biol.">
        <title>Genome sequence of the insect pathogenic fungus Cordyceps militaris, a valued traditional Chinese medicine.</title>
        <authorList>
            <person name="Zheng P."/>
            <person name="Xia Y."/>
            <person name="Xiao G."/>
            <person name="Xiong C."/>
            <person name="Hu X."/>
            <person name="Zhang S."/>
            <person name="Zheng H."/>
            <person name="Huang Y."/>
            <person name="Zhou Y."/>
            <person name="Wang S."/>
            <person name="Zhao G.P."/>
            <person name="Liu X."/>
            <person name="St Leger R.J."/>
            <person name="Wang C."/>
        </authorList>
    </citation>
    <scope>NUCLEOTIDE SEQUENCE [LARGE SCALE GENOMIC DNA]</scope>
    <source>
        <strain evidence="3 4">CM01</strain>
    </source>
</reference>
<dbReference type="InterPro" id="IPR022185">
    <property type="entry name" value="DUF3712"/>
</dbReference>
<sequence length="435" mass="47854">MATSYQKLATHTELAESDSHEMEAVVHRSAFSNSPSTPTATLGTSLTMSDKNDVSTTEHVARPVGKKGAIKRHCQRFWWLHLIIFILVAVFVILMTPTGARRYGPKFKPLPQPVTHTSWLARVPSRPAAKKLKSIFVAIPRIAQDKINHAKLDIVAVKITNATPTSYQMTINSTITTDGTVKANIDPFAGDMYLEDTEDKTPFAVLNFPPTNADKYSVVNVDQHIVIQNLDAFNKFNTWFVNNETLRIGVKGQTKVQPNGLNKKYDVTFHKILEVKGLNLFKGMTVINPRVDLSVDNGTVPDFRNFYAQAELPNPSHFSLDIGNAVFDNYFLGVNLGKLYIDNLSLVPGTNKVNVTGNLNQGEIIVLASGAKPYCETGVASFSLIGNNVTRDGVEIPYFQYALAHANQTVSLNITDTLFRSNIPAAVTCSKGATK</sequence>
<keyword evidence="4" id="KW-1185">Reference proteome</keyword>
<keyword evidence="2" id="KW-0812">Transmembrane</keyword>
<dbReference type="KEGG" id="cmt:CCM_05913"/>
<proteinExistence type="predicted"/>
<name>G3JHP9_CORMM</name>
<dbReference type="STRING" id="983644.G3JHP9"/>
<evidence type="ECO:0000313" key="3">
    <source>
        <dbReference type="EMBL" id="EGX91755.1"/>
    </source>
</evidence>
<dbReference type="Pfam" id="PF12505">
    <property type="entry name" value="DUF3712"/>
    <property type="match status" value="1"/>
</dbReference>
<keyword evidence="2" id="KW-0472">Membrane</keyword>
<dbReference type="AlphaFoldDB" id="G3JHP9"/>
<dbReference type="InterPro" id="IPR046368">
    <property type="entry name" value="Tag1"/>
</dbReference>
<feature type="compositionally biased region" description="Polar residues" evidence="1">
    <location>
        <begin position="30"/>
        <end position="48"/>
    </location>
</feature>
<evidence type="ECO:0000256" key="1">
    <source>
        <dbReference type="SAM" id="MobiDB-lite"/>
    </source>
</evidence>
<organism evidence="3 4">
    <name type="scientific">Cordyceps militaris (strain CM01)</name>
    <name type="common">Caterpillar fungus</name>
    <dbReference type="NCBI Taxonomy" id="983644"/>
    <lineage>
        <taxon>Eukaryota</taxon>
        <taxon>Fungi</taxon>
        <taxon>Dikarya</taxon>
        <taxon>Ascomycota</taxon>
        <taxon>Pezizomycotina</taxon>
        <taxon>Sordariomycetes</taxon>
        <taxon>Hypocreomycetidae</taxon>
        <taxon>Hypocreales</taxon>
        <taxon>Cordycipitaceae</taxon>
        <taxon>Cordyceps</taxon>
    </lineage>
</organism>
<dbReference type="PANTHER" id="PTHR35895">
    <property type="entry name" value="CHROMOSOME 16, WHOLE GENOME SHOTGUN SEQUENCE"/>
    <property type="match status" value="1"/>
</dbReference>
<dbReference type="VEuPathDB" id="FungiDB:CCM_05913"/>
<keyword evidence="2" id="KW-1133">Transmembrane helix</keyword>
<dbReference type="HOGENOM" id="CLU_035244_1_1_1"/>
<gene>
    <name evidence="3" type="ORF">CCM_05913</name>
</gene>
<dbReference type="Proteomes" id="UP000001610">
    <property type="component" value="Unassembled WGS sequence"/>
</dbReference>
<dbReference type="OMA" id="AYPKIAQ"/>